<evidence type="ECO:0000256" key="7">
    <source>
        <dbReference type="ARBA" id="ARBA00023136"/>
    </source>
</evidence>
<organism evidence="9 10">
    <name type="scientific">Aquisalimonas asiatica</name>
    <dbReference type="NCBI Taxonomy" id="406100"/>
    <lineage>
        <taxon>Bacteria</taxon>
        <taxon>Pseudomonadati</taxon>
        <taxon>Pseudomonadota</taxon>
        <taxon>Gammaproteobacteria</taxon>
        <taxon>Chromatiales</taxon>
        <taxon>Ectothiorhodospiraceae</taxon>
        <taxon>Aquisalimonas</taxon>
    </lineage>
</organism>
<evidence type="ECO:0000256" key="5">
    <source>
        <dbReference type="ARBA" id="ARBA00022692"/>
    </source>
</evidence>
<dbReference type="RefSeq" id="WP_091638943.1">
    <property type="nucleotide sequence ID" value="NZ_FOEG01000001.1"/>
</dbReference>
<feature type="transmembrane region" description="Helical" evidence="8">
    <location>
        <begin position="158"/>
        <end position="179"/>
    </location>
</feature>
<dbReference type="Gene3D" id="1.20.1530.20">
    <property type="match status" value="1"/>
</dbReference>
<evidence type="ECO:0000256" key="1">
    <source>
        <dbReference type="ARBA" id="ARBA00004651"/>
    </source>
</evidence>
<keyword evidence="3" id="KW-0813">Transport</keyword>
<comment type="subcellular location">
    <subcellularLocation>
        <location evidence="1">Cell membrane</location>
        <topology evidence="1">Multi-pass membrane protein</topology>
    </subcellularLocation>
</comment>
<dbReference type="GO" id="GO:0055085">
    <property type="term" value="P:transmembrane transport"/>
    <property type="evidence" value="ECO:0007669"/>
    <property type="project" value="InterPro"/>
</dbReference>
<dbReference type="PANTHER" id="PTHR36838">
    <property type="entry name" value="AUXIN EFFLUX CARRIER FAMILY PROTEIN"/>
    <property type="match status" value="1"/>
</dbReference>
<keyword evidence="5 8" id="KW-0812">Transmembrane</keyword>
<evidence type="ECO:0000256" key="4">
    <source>
        <dbReference type="ARBA" id="ARBA00022475"/>
    </source>
</evidence>
<gene>
    <name evidence="9" type="ORF">SAMN04488052_10166</name>
</gene>
<feature type="transmembrane region" description="Helical" evidence="8">
    <location>
        <begin position="101"/>
        <end position="118"/>
    </location>
</feature>
<sequence>MIADVLSTVVGVILPVFALVAVGYGYTRRYRPDFAETNQLNMTVFLPALILYAILDRAADFSGQLPLAFAGALIIAGSGLLALPLCRFLKEDWRTVLPPTMFNNAGNLAIPLMVLTFGEEALPAAVVLFLVQTVGQFVVSPLLIGGRLSVVELLRMPMLLAALLGAVLATSGVTLPAPVMTTLEMAAAVGIPLLLVSLGARLATTSLRHWRLGAAVGLLCPATSVVVMIAVAPLFALDPLQQGVLFIFAALPPAVMSYVIAEQFRQEPEKVASIVIVGTLMSALILPLAVAYVVM</sequence>
<feature type="transmembrane region" description="Helical" evidence="8">
    <location>
        <begin position="185"/>
        <end position="203"/>
    </location>
</feature>
<evidence type="ECO:0008006" key="11">
    <source>
        <dbReference type="Google" id="ProtNLM"/>
    </source>
</evidence>
<evidence type="ECO:0000256" key="2">
    <source>
        <dbReference type="ARBA" id="ARBA00010145"/>
    </source>
</evidence>
<comment type="similarity">
    <text evidence="2">Belongs to the auxin efflux carrier (TC 2.A.69) family.</text>
</comment>
<accession>A0A1H8PPG4</accession>
<dbReference type="InterPro" id="IPR004776">
    <property type="entry name" value="Mem_transp_PIN-like"/>
</dbReference>
<keyword evidence="4" id="KW-1003">Cell membrane</keyword>
<feature type="transmembrane region" description="Helical" evidence="8">
    <location>
        <begin position="38"/>
        <end position="55"/>
    </location>
</feature>
<dbReference type="AlphaFoldDB" id="A0A1H8PPG4"/>
<feature type="transmembrane region" description="Helical" evidence="8">
    <location>
        <begin position="67"/>
        <end position="89"/>
    </location>
</feature>
<keyword evidence="10" id="KW-1185">Reference proteome</keyword>
<dbReference type="STRING" id="406100.SAMN04488052_10166"/>
<proteinExistence type="inferred from homology"/>
<feature type="transmembrane region" description="Helical" evidence="8">
    <location>
        <begin position="273"/>
        <end position="294"/>
    </location>
</feature>
<feature type="transmembrane region" description="Helical" evidence="8">
    <location>
        <begin position="6"/>
        <end position="26"/>
    </location>
</feature>
<feature type="transmembrane region" description="Helical" evidence="8">
    <location>
        <begin position="243"/>
        <end position="261"/>
    </location>
</feature>
<evidence type="ECO:0000313" key="9">
    <source>
        <dbReference type="EMBL" id="SEO43598.1"/>
    </source>
</evidence>
<name>A0A1H8PPG4_9GAMM</name>
<protein>
    <recommendedName>
        <fullName evidence="11">Permease</fullName>
    </recommendedName>
</protein>
<reference evidence="9 10" key="1">
    <citation type="submission" date="2016-10" db="EMBL/GenBank/DDBJ databases">
        <authorList>
            <person name="de Groot N.N."/>
        </authorList>
    </citation>
    <scope>NUCLEOTIDE SEQUENCE [LARGE SCALE GENOMIC DNA]</scope>
    <source>
        <strain evidence="9 10">CGMCC 1.6291</strain>
    </source>
</reference>
<dbReference type="Pfam" id="PF03547">
    <property type="entry name" value="Mem_trans"/>
    <property type="match status" value="1"/>
</dbReference>
<dbReference type="GO" id="GO:0005886">
    <property type="term" value="C:plasma membrane"/>
    <property type="evidence" value="ECO:0007669"/>
    <property type="project" value="UniProtKB-SubCell"/>
</dbReference>
<feature type="transmembrane region" description="Helical" evidence="8">
    <location>
        <begin position="215"/>
        <end position="237"/>
    </location>
</feature>
<feature type="transmembrane region" description="Helical" evidence="8">
    <location>
        <begin position="124"/>
        <end position="146"/>
    </location>
</feature>
<dbReference type="EMBL" id="FOEG01000001">
    <property type="protein sequence ID" value="SEO43598.1"/>
    <property type="molecule type" value="Genomic_DNA"/>
</dbReference>
<evidence type="ECO:0000256" key="6">
    <source>
        <dbReference type="ARBA" id="ARBA00022989"/>
    </source>
</evidence>
<evidence type="ECO:0000256" key="8">
    <source>
        <dbReference type="SAM" id="Phobius"/>
    </source>
</evidence>
<dbReference type="Proteomes" id="UP000199657">
    <property type="component" value="Unassembled WGS sequence"/>
</dbReference>
<keyword evidence="7 8" id="KW-0472">Membrane</keyword>
<dbReference type="InterPro" id="IPR038770">
    <property type="entry name" value="Na+/solute_symporter_sf"/>
</dbReference>
<keyword evidence="6 8" id="KW-1133">Transmembrane helix</keyword>
<dbReference type="OrthoDB" id="3238001at2"/>
<dbReference type="PANTHER" id="PTHR36838:SF1">
    <property type="entry name" value="SLR1864 PROTEIN"/>
    <property type="match status" value="1"/>
</dbReference>
<evidence type="ECO:0000313" key="10">
    <source>
        <dbReference type="Proteomes" id="UP000199657"/>
    </source>
</evidence>
<evidence type="ECO:0000256" key="3">
    <source>
        <dbReference type="ARBA" id="ARBA00022448"/>
    </source>
</evidence>